<evidence type="ECO:0000256" key="6">
    <source>
        <dbReference type="ARBA" id="ARBA00022741"/>
    </source>
</evidence>
<gene>
    <name evidence="14" type="ORF">IMG5_160030</name>
</gene>
<evidence type="ECO:0000256" key="11">
    <source>
        <dbReference type="PROSITE-ProRule" id="PRU10141"/>
    </source>
</evidence>
<dbReference type="SUPFAM" id="SSF56112">
    <property type="entry name" value="Protein kinase-like (PK-like)"/>
    <property type="match status" value="1"/>
</dbReference>
<protein>
    <recommendedName>
        <fullName evidence="2">non-specific serine/threonine protein kinase</fullName>
        <ecNumber evidence="2">2.7.11.1</ecNumber>
    </recommendedName>
</protein>
<dbReference type="Gene3D" id="1.10.510.10">
    <property type="entry name" value="Transferase(Phosphotransferase) domain 1"/>
    <property type="match status" value="1"/>
</dbReference>
<dbReference type="EMBL" id="GL984170">
    <property type="protein sequence ID" value="EGR29246.1"/>
    <property type="molecule type" value="Genomic_DNA"/>
</dbReference>
<reference evidence="14 15" key="1">
    <citation type="submission" date="2011-07" db="EMBL/GenBank/DDBJ databases">
        <authorList>
            <person name="Coyne R."/>
            <person name="Brami D."/>
            <person name="Johnson J."/>
            <person name="Hostetler J."/>
            <person name="Hannick L."/>
            <person name="Clark T."/>
            <person name="Cassidy-Hanley D."/>
            <person name="Inman J."/>
        </authorList>
    </citation>
    <scope>NUCLEOTIDE SEQUENCE [LARGE SCALE GENOMIC DNA]</scope>
    <source>
        <strain evidence="14 15">G5</strain>
    </source>
</reference>
<dbReference type="PROSITE" id="PS50011">
    <property type="entry name" value="PROTEIN_KINASE_DOM"/>
    <property type="match status" value="1"/>
</dbReference>
<dbReference type="FunFam" id="3.30.200.20:FF:000524">
    <property type="entry name" value="Non-specific serine/threonine protein kinase"/>
    <property type="match status" value="1"/>
</dbReference>
<feature type="domain" description="Protein kinase" evidence="13">
    <location>
        <begin position="49"/>
        <end position="297"/>
    </location>
</feature>
<dbReference type="OrthoDB" id="63267at2759"/>
<dbReference type="Gene3D" id="3.30.200.20">
    <property type="entry name" value="Phosphorylase Kinase, domain 1"/>
    <property type="match status" value="1"/>
</dbReference>
<dbReference type="PROSITE" id="PS00108">
    <property type="entry name" value="PROTEIN_KINASE_ST"/>
    <property type="match status" value="1"/>
</dbReference>
<organism evidence="14 15">
    <name type="scientific">Ichthyophthirius multifiliis</name>
    <name type="common">White spot disease agent</name>
    <name type="synonym">Ich</name>
    <dbReference type="NCBI Taxonomy" id="5932"/>
    <lineage>
        <taxon>Eukaryota</taxon>
        <taxon>Sar</taxon>
        <taxon>Alveolata</taxon>
        <taxon>Ciliophora</taxon>
        <taxon>Intramacronucleata</taxon>
        <taxon>Oligohymenophorea</taxon>
        <taxon>Hymenostomatida</taxon>
        <taxon>Ophryoglenina</taxon>
        <taxon>Ichthyophthirius</taxon>
    </lineage>
</organism>
<dbReference type="SMART" id="SM00220">
    <property type="entry name" value="S_TKc"/>
    <property type="match status" value="1"/>
</dbReference>
<dbReference type="PANTHER" id="PTHR24351">
    <property type="entry name" value="RIBOSOMAL PROTEIN S6 KINASE"/>
    <property type="match status" value="1"/>
</dbReference>
<evidence type="ECO:0000256" key="3">
    <source>
        <dbReference type="ARBA" id="ARBA00022527"/>
    </source>
</evidence>
<dbReference type="PROSITE" id="PS00107">
    <property type="entry name" value="PROTEIN_KINASE_ATP"/>
    <property type="match status" value="1"/>
</dbReference>
<dbReference type="STRING" id="857967.G0QZV1"/>
<comment type="catalytic activity">
    <reaction evidence="10">
        <text>L-seryl-[protein] + ATP = O-phospho-L-seryl-[protein] + ADP + H(+)</text>
        <dbReference type="Rhea" id="RHEA:17989"/>
        <dbReference type="Rhea" id="RHEA-COMP:9863"/>
        <dbReference type="Rhea" id="RHEA-COMP:11604"/>
        <dbReference type="ChEBI" id="CHEBI:15378"/>
        <dbReference type="ChEBI" id="CHEBI:29999"/>
        <dbReference type="ChEBI" id="CHEBI:30616"/>
        <dbReference type="ChEBI" id="CHEBI:83421"/>
        <dbReference type="ChEBI" id="CHEBI:456216"/>
        <dbReference type="EC" id="2.7.11.1"/>
    </reaction>
</comment>
<dbReference type="EC" id="2.7.11.1" evidence="2"/>
<evidence type="ECO:0000256" key="7">
    <source>
        <dbReference type="ARBA" id="ARBA00022777"/>
    </source>
</evidence>
<dbReference type="Proteomes" id="UP000008983">
    <property type="component" value="Unassembled WGS sequence"/>
</dbReference>
<dbReference type="InParanoid" id="G0QZV1"/>
<dbReference type="Pfam" id="PF00069">
    <property type="entry name" value="Pkinase"/>
    <property type="match status" value="1"/>
</dbReference>
<evidence type="ECO:0000256" key="5">
    <source>
        <dbReference type="ARBA" id="ARBA00022679"/>
    </source>
</evidence>
<dbReference type="InterPro" id="IPR045270">
    <property type="entry name" value="STKc_AGC"/>
</dbReference>
<dbReference type="CDD" id="cd05123">
    <property type="entry name" value="STKc_AGC"/>
    <property type="match status" value="1"/>
</dbReference>
<feature type="binding site" evidence="11">
    <location>
        <position position="78"/>
    </location>
    <ligand>
        <name>ATP</name>
        <dbReference type="ChEBI" id="CHEBI:30616"/>
    </ligand>
</feature>
<dbReference type="OMA" id="FTHIRCE"/>
<keyword evidence="8 11" id="KW-0067">ATP-binding</keyword>
<evidence type="ECO:0000256" key="9">
    <source>
        <dbReference type="ARBA" id="ARBA00047899"/>
    </source>
</evidence>
<evidence type="ECO:0000256" key="1">
    <source>
        <dbReference type="ARBA" id="ARBA00009903"/>
    </source>
</evidence>
<dbReference type="eggNOG" id="KOG0598">
    <property type="taxonomic scope" value="Eukaryota"/>
</dbReference>
<evidence type="ECO:0000256" key="4">
    <source>
        <dbReference type="ARBA" id="ARBA00022553"/>
    </source>
</evidence>
<dbReference type="InterPro" id="IPR008271">
    <property type="entry name" value="Ser/Thr_kinase_AS"/>
</dbReference>
<accession>G0QZV1</accession>
<evidence type="ECO:0000259" key="13">
    <source>
        <dbReference type="PROSITE" id="PS50011"/>
    </source>
</evidence>
<evidence type="ECO:0000256" key="2">
    <source>
        <dbReference type="ARBA" id="ARBA00012513"/>
    </source>
</evidence>
<keyword evidence="5 14" id="KW-0808">Transferase</keyword>
<comment type="similarity">
    <text evidence="1">Belongs to the protein kinase superfamily. AGC Ser/Thr protein kinase family.</text>
</comment>
<dbReference type="GO" id="GO:0004674">
    <property type="term" value="F:protein serine/threonine kinase activity"/>
    <property type="evidence" value="ECO:0007669"/>
    <property type="project" value="UniProtKB-KW"/>
</dbReference>
<keyword evidence="3 12" id="KW-0723">Serine/threonine-protein kinase</keyword>
<keyword evidence="15" id="KW-1185">Reference proteome</keyword>
<dbReference type="GeneID" id="14905348"/>
<proteinExistence type="inferred from homology"/>
<keyword evidence="7 14" id="KW-0418">Kinase</keyword>
<evidence type="ECO:0000313" key="14">
    <source>
        <dbReference type="EMBL" id="EGR29246.1"/>
    </source>
</evidence>
<keyword evidence="4" id="KW-0597">Phosphoprotein</keyword>
<sequence length="377" mass="44614">MFQICLCFEESGQKINVINNERQNQFQTQLYSQQINKQNQIKGMSLQDFTLLNVIGKGSFSKVVLVRKKDDKKLYALKILKKKLIHEKNQYRNLITERNILINTNHPFIIKHYSAFQNNKKLFFLLEYCPGGELFNLLWRKKTFNESQTLFYVAQIVLGLEYLHDLNIIYRDLKPENVLIDIDGYIKLADFGLSKMQQNNQNMKSVCGTKQYYAPEIFTGKGYGREIDYWTLGCLCFELISGKPPFQNEYEILNTDINQICSSLNCSIEFKDFIINLLQRNPQKRMNLQQCKQHKALHVINWDQIREKKVSPAFTIVKQFETDISHIDYQFVNDNPISQSSSYYNTYFDKKFQGNVLQKLIIYQLFYFQLGFSYNNY</sequence>
<dbReference type="AlphaFoldDB" id="G0QZV1"/>
<comment type="catalytic activity">
    <reaction evidence="9">
        <text>L-threonyl-[protein] + ATP = O-phospho-L-threonyl-[protein] + ADP + H(+)</text>
        <dbReference type="Rhea" id="RHEA:46608"/>
        <dbReference type="Rhea" id="RHEA-COMP:11060"/>
        <dbReference type="Rhea" id="RHEA-COMP:11605"/>
        <dbReference type="ChEBI" id="CHEBI:15378"/>
        <dbReference type="ChEBI" id="CHEBI:30013"/>
        <dbReference type="ChEBI" id="CHEBI:30616"/>
        <dbReference type="ChEBI" id="CHEBI:61977"/>
        <dbReference type="ChEBI" id="CHEBI:456216"/>
        <dbReference type="EC" id="2.7.11.1"/>
    </reaction>
</comment>
<name>G0QZV1_ICHMU</name>
<dbReference type="FunFam" id="1.10.510.10:FF:000048">
    <property type="entry name" value="Protein kinase C"/>
    <property type="match status" value="1"/>
</dbReference>
<evidence type="ECO:0000256" key="12">
    <source>
        <dbReference type="RuleBase" id="RU000304"/>
    </source>
</evidence>
<evidence type="ECO:0000313" key="15">
    <source>
        <dbReference type="Proteomes" id="UP000008983"/>
    </source>
</evidence>
<dbReference type="RefSeq" id="XP_004030482.1">
    <property type="nucleotide sequence ID" value="XM_004030434.1"/>
</dbReference>
<evidence type="ECO:0000256" key="10">
    <source>
        <dbReference type="ARBA" id="ARBA00048679"/>
    </source>
</evidence>
<evidence type="ECO:0000256" key="8">
    <source>
        <dbReference type="ARBA" id="ARBA00022840"/>
    </source>
</evidence>
<dbReference type="GO" id="GO:0005524">
    <property type="term" value="F:ATP binding"/>
    <property type="evidence" value="ECO:0007669"/>
    <property type="project" value="UniProtKB-UniRule"/>
</dbReference>
<dbReference type="GO" id="GO:0106310">
    <property type="term" value="F:protein serine kinase activity"/>
    <property type="evidence" value="ECO:0007669"/>
    <property type="project" value="RHEA"/>
</dbReference>
<keyword evidence="6 11" id="KW-0547">Nucleotide-binding</keyword>
<dbReference type="InterPro" id="IPR000719">
    <property type="entry name" value="Prot_kinase_dom"/>
</dbReference>
<dbReference type="InterPro" id="IPR011009">
    <property type="entry name" value="Kinase-like_dom_sf"/>
</dbReference>
<dbReference type="InterPro" id="IPR017441">
    <property type="entry name" value="Protein_kinase_ATP_BS"/>
</dbReference>